<accession>A0ABQ4YV69</accession>
<dbReference type="GO" id="GO:0003964">
    <property type="term" value="F:RNA-directed DNA polymerase activity"/>
    <property type="evidence" value="ECO:0007669"/>
    <property type="project" value="UniProtKB-KW"/>
</dbReference>
<evidence type="ECO:0000259" key="7">
    <source>
        <dbReference type="Pfam" id="PF00078"/>
    </source>
</evidence>
<dbReference type="InterPro" id="IPR000477">
    <property type="entry name" value="RT_dom"/>
</dbReference>
<evidence type="ECO:0000256" key="2">
    <source>
        <dbReference type="ARBA" id="ARBA00022695"/>
    </source>
</evidence>
<evidence type="ECO:0000256" key="5">
    <source>
        <dbReference type="ARBA" id="ARBA00022801"/>
    </source>
</evidence>
<feature type="domain" description="Reverse transcriptase" evidence="7">
    <location>
        <begin position="3"/>
        <end position="133"/>
    </location>
</feature>
<keyword evidence="2" id="KW-0548">Nucleotidyltransferase</keyword>
<evidence type="ECO:0000313" key="9">
    <source>
        <dbReference type="EMBL" id="GJS80772.1"/>
    </source>
</evidence>
<keyword evidence="5" id="KW-0378">Hydrolase</keyword>
<dbReference type="Gene3D" id="3.10.20.370">
    <property type="match status" value="1"/>
</dbReference>
<dbReference type="CDD" id="cd01647">
    <property type="entry name" value="RT_LTR"/>
    <property type="match status" value="1"/>
</dbReference>
<dbReference type="PANTHER" id="PTHR37984:SF5">
    <property type="entry name" value="PROTEIN NYNRIN-LIKE"/>
    <property type="match status" value="1"/>
</dbReference>
<dbReference type="Pfam" id="PF00078">
    <property type="entry name" value="RVT_1"/>
    <property type="match status" value="1"/>
</dbReference>
<evidence type="ECO:0000259" key="8">
    <source>
        <dbReference type="Pfam" id="PF17917"/>
    </source>
</evidence>
<dbReference type="Gene3D" id="3.30.420.10">
    <property type="entry name" value="Ribonuclease H-like superfamily/Ribonuclease H"/>
    <property type="match status" value="1"/>
</dbReference>
<dbReference type="EMBL" id="BQNB010010696">
    <property type="protein sequence ID" value="GJS80772.1"/>
    <property type="molecule type" value="Genomic_DNA"/>
</dbReference>
<keyword evidence="3" id="KW-0540">Nuclease</keyword>
<dbReference type="InterPro" id="IPR036397">
    <property type="entry name" value="RNaseH_sf"/>
</dbReference>
<reference evidence="9" key="2">
    <citation type="submission" date="2022-01" db="EMBL/GenBank/DDBJ databases">
        <authorList>
            <person name="Yamashiro T."/>
            <person name="Shiraishi A."/>
            <person name="Satake H."/>
            <person name="Nakayama K."/>
        </authorList>
    </citation>
    <scope>NUCLEOTIDE SEQUENCE</scope>
</reference>
<comment type="caution">
    <text evidence="9">The sequence shown here is derived from an EMBL/GenBank/DDBJ whole genome shotgun (WGS) entry which is preliminary data.</text>
</comment>
<dbReference type="SUPFAM" id="SSF53098">
    <property type="entry name" value="Ribonuclease H-like"/>
    <property type="match status" value="1"/>
</dbReference>
<protein>
    <submittedName>
        <fullName evidence="9">Reverse transcriptase domain-containing protein</fullName>
    </submittedName>
</protein>
<keyword evidence="6 9" id="KW-0695">RNA-directed DNA polymerase</keyword>
<dbReference type="InterPro" id="IPR043128">
    <property type="entry name" value="Rev_trsase/Diguanyl_cyclase"/>
</dbReference>
<sequence>MCIDYLELNKLTVKNRYPLPRIDDLFDQLQGSSVYSKIDLRSRYHQLIARDKDIPKTAFRTRYGHYEFQVMPFGLTNVPAVFMDLMNWVCKPFLDKFVIVFIDDILIYLRNKVKHEGHLKQVLELLKKEELFIEGLSKIAEPMTKLTQKSVKFNWGEKEEVVFQTLKQKLCSAPILALPEGSENFVVYCDASHKRLGAVLMKKERVIAYASRQLKIHEKNYTTHDLELGVVVFAVKMWRQYLYGMKCVVFTDHKSLQHILDQKELNMRQHRWLELLSNYNCEIRYHPRKVNVVADALSQKERIKPLRARKEEKYEAEDSGGMIKKLEPRVDGTLCFNERSWIPCYGNLRELIMHESHNSKYSIHPGSEKCTQLDVGTTYHPQTDGQSERTIQTLEDMLCAYVIDFGKAWDIHLPLVEFSYNNSYHTSIKAASFEALYGRKCRSPICWAKVGDAQLTGLEIVYEITEKIFQTKKHIQAARDRQKSFTDRNRKPMEFQVGDMVMLKVSPWKGVIHFGKRGKLNPRTFHVSNLKKCYADEPLTILLDEIQIDDNLNFIEEPVEIMDREVKRLKQSHIPIVKVRWNSKRGSEFTWERDNQMKKKYPQLFAKSKSTSVTAA</sequence>
<dbReference type="SUPFAM" id="SSF56672">
    <property type="entry name" value="DNA/RNA polymerases"/>
    <property type="match status" value="1"/>
</dbReference>
<dbReference type="Proteomes" id="UP001151760">
    <property type="component" value="Unassembled WGS sequence"/>
</dbReference>
<organism evidence="9 10">
    <name type="scientific">Tanacetum coccineum</name>
    <dbReference type="NCBI Taxonomy" id="301880"/>
    <lineage>
        <taxon>Eukaryota</taxon>
        <taxon>Viridiplantae</taxon>
        <taxon>Streptophyta</taxon>
        <taxon>Embryophyta</taxon>
        <taxon>Tracheophyta</taxon>
        <taxon>Spermatophyta</taxon>
        <taxon>Magnoliopsida</taxon>
        <taxon>eudicotyledons</taxon>
        <taxon>Gunneridae</taxon>
        <taxon>Pentapetalae</taxon>
        <taxon>asterids</taxon>
        <taxon>campanulids</taxon>
        <taxon>Asterales</taxon>
        <taxon>Asteraceae</taxon>
        <taxon>Asteroideae</taxon>
        <taxon>Anthemideae</taxon>
        <taxon>Anthemidinae</taxon>
        <taxon>Tanacetum</taxon>
    </lineage>
</organism>
<feature type="domain" description="Reverse transcriptase RNase H-like" evidence="8">
    <location>
        <begin position="182"/>
        <end position="279"/>
    </location>
</feature>
<evidence type="ECO:0000313" key="10">
    <source>
        <dbReference type="Proteomes" id="UP001151760"/>
    </source>
</evidence>
<dbReference type="InterPro" id="IPR012337">
    <property type="entry name" value="RNaseH-like_sf"/>
</dbReference>
<dbReference type="InterPro" id="IPR050951">
    <property type="entry name" value="Retrovirus_Pol_polyprotein"/>
</dbReference>
<evidence type="ECO:0000256" key="3">
    <source>
        <dbReference type="ARBA" id="ARBA00022722"/>
    </source>
</evidence>
<keyword evidence="1" id="KW-0808">Transferase</keyword>
<dbReference type="PANTHER" id="PTHR37984">
    <property type="entry name" value="PROTEIN CBG26694"/>
    <property type="match status" value="1"/>
</dbReference>
<evidence type="ECO:0000256" key="6">
    <source>
        <dbReference type="ARBA" id="ARBA00022918"/>
    </source>
</evidence>
<proteinExistence type="predicted"/>
<dbReference type="Gene3D" id="3.10.10.10">
    <property type="entry name" value="HIV Type 1 Reverse Transcriptase, subunit A, domain 1"/>
    <property type="match status" value="1"/>
</dbReference>
<dbReference type="CDD" id="cd09274">
    <property type="entry name" value="RNase_HI_RT_Ty3"/>
    <property type="match status" value="1"/>
</dbReference>
<dbReference type="Gene3D" id="3.30.70.270">
    <property type="match status" value="1"/>
</dbReference>
<gene>
    <name evidence="9" type="ORF">Tco_0730653</name>
</gene>
<keyword evidence="10" id="KW-1185">Reference proteome</keyword>
<dbReference type="InterPro" id="IPR043502">
    <property type="entry name" value="DNA/RNA_pol_sf"/>
</dbReference>
<keyword evidence="4" id="KW-0255">Endonuclease</keyword>
<dbReference type="Pfam" id="PF17917">
    <property type="entry name" value="RT_RNaseH"/>
    <property type="match status" value="1"/>
</dbReference>
<dbReference type="InterPro" id="IPR041373">
    <property type="entry name" value="RT_RNaseH"/>
</dbReference>
<reference evidence="9" key="1">
    <citation type="journal article" date="2022" name="Int. J. Mol. Sci.">
        <title>Draft Genome of Tanacetum Coccineum: Genomic Comparison of Closely Related Tanacetum-Family Plants.</title>
        <authorList>
            <person name="Yamashiro T."/>
            <person name="Shiraishi A."/>
            <person name="Nakayama K."/>
            <person name="Satake H."/>
        </authorList>
    </citation>
    <scope>NUCLEOTIDE SEQUENCE</scope>
</reference>
<name>A0ABQ4YV69_9ASTR</name>
<evidence type="ECO:0000256" key="1">
    <source>
        <dbReference type="ARBA" id="ARBA00022679"/>
    </source>
</evidence>
<evidence type="ECO:0000256" key="4">
    <source>
        <dbReference type="ARBA" id="ARBA00022759"/>
    </source>
</evidence>